<protein>
    <recommendedName>
        <fullName evidence="4">Secreted protein</fullName>
    </recommendedName>
</protein>
<evidence type="ECO:0008006" key="4">
    <source>
        <dbReference type="Google" id="ProtNLM"/>
    </source>
</evidence>
<dbReference type="PANTHER" id="PTHR12138:SF162">
    <property type="entry name" value="CHROMOSOME UNDETERMINED SCAFFOLD_275, WHOLE GENOME SHOTGUN SEQUENCE"/>
    <property type="match status" value="1"/>
</dbReference>
<dbReference type="PRINTS" id="PR02045">
    <property type="entry name" value="F138DOMAIN"/>
</dbReference>
<dbReference type="Proteomes" id="UP000233100">
    <property type="component" value="Chromosome 3"/>
</dbReference>
<evidence type="ECO:0000313" key="3">
    <source>
        <dbReference type="Proteomes" id="UP000233100"/>
    </source>
</evidence>
<feature type="chain" id="PRO_5030537763" description="Secreted protein" evidence="1">
    <location>
        <begin position="31"/>
        <end position="142"/>
    </location>
</feature>
<reference evidence="2 3" key="1">
    <citation type="submission" date="2013-03" db="EMBL/GenBank/DDBJ databases">
        <authorList>
            <person name="Warren W."/>
            <person name="Wilson R.K."/>
        </authorList>
    </citation>
    <scope>NUCLEOTIDE SEQUENCE</scope>
</reference>
<feature type="signal peptide" evidence="1">
    <location>
        <begin position="1"/>
        <end position="30"/>
    </location>
</feature>
<reference evidence="2" key="3">
    <citation type="submission" date="2025-09" db="UniProtKB">
        <authorList>
            <consortium name="Ensembl"/>
        </authorList>
    </citation>
    <scope>IDENTIFICATION</scope>
</reference>
<keyword evidence="1" id="KW-0732">Signal</keyword>
<name>A0A7N9D470_MACFA</name>
<dbReference type="PANTHER" id="PTHR12138">
    <property type="entry name" value="PRIMATE-EXPANDED PROTEIN FAMILY"/>
    <property type="match status" value="1"/>
</dbReference>
<proteinExistence type="predicted"/>
<dbReference type="AlphaFoldDB" id="A0A7N9D470"/>
<evidence type="ECO:0000256" key="1">
    <source>
        <dbReference type="SAM" id="SignalP"/>
    </source>
</evidence>
<dbReference type="GeneTree" id="ENSGT01120000271815"/>
<dbReference type="Ensembl" id="ENSMFAT00000090153.1">
    <property type="protein sequence ID" value="ENSMFAP00000059309.1"/>
    <property type="gene ID" value="ENSMFAG00000049779.1"/>
</dbReference>
<reference evidence="2" key="2">
    <citation type="submission" date="2025-08" db="UniProtKB">
        <authorList>
            <consortium name="Ensembl"/>
        </authorList>
    </citation>
    <scope>IDENTIFICATION</scope>
</reference>
<accession>A0A7N9D470</accession>
<organism evidence="2 3">
    <name type="scientific">Macaca fascicularis</name>
    <name type="common">Crab-eating macaque</name>
    <name type="synonym">Cynomolgus monkey</name>
    <dbReference type="NCBI Taxonomy" id="9541"/>
    <lineage>
        <taxon>Eukaryota</taxon>
        <taxon>Metazoa</taxon>
        <taxon>Chordata</taxon>
        <taxon>Craniata</taxon>
        <taxon>Vertebrata</taxon>
        <taxon>Euteleostomi</taxon>
        <taxon>Mammalia</taxon>
        <taxon>Eutheria</taxon>
        <taxon>Euarchontoglires</taxon>
        <taxon>Primates</taxon>
        <taxon>Haplorrhini</taxon>
        <taxon>Catarrhini</taxon>
        <taxon>Cercopithecidae</taxon>
        <taxon>Cercopithecinae</taxon>
        <taxon>Macaca</taxon>
    </lineage>
</organism>
<evidence type="ECO:0000313" key="2">
    <source>
        <dbReference type="Ensembl" id="ENSMFAP00000059309.1"/>
    </source>
</evidence>
<sequence>MSRSPEAMNKPHTQIFLFFLFLRQSAVVRSQLTATFHLLDSSDSPVSTSRVAAITGTHHHTQLIFVLLVEMRFHHVGQAGLDLLTSSDLPTSASQSAGITGMSHRTRSRSWFLISLSNQKNQSSLKKRLILGLGQRIYKMKL</sequence>
<keyword evidence="3" id="KW-1185">Reference proteome</keyword>